<dbReference type="Proteomes" id="UP001066276">
    <property type="component" value="Chromosome 4_1"/>
</dbReference>
<dbReference type="EMBL" id="JANPWB010000007">
    <property type="protein sequence ID" value="KAJ1173113.1"/>
    <property type="molecule type" value="Genomic_DNA"/>
</dbReference>
<evidence type="ECO:0000313" key="1">
    <source>
        <dbReference type="EMBL" id="KAJ1173113.1"/>
    </source>
</evidence>
<feature type="non-terminal residue" evidence="1">
    <location>
        <position position="67"/>
    </location>
</feature>
<proteinExistence type="predicted"/>
<keyword evidence="2" id="KW-1185">Reference proteome</keyword>
<evidence type="ECO:0000313" key="2">
    <source>
        <dbReference type="Proteomes" id="UP001066276"/>
    </source>
</evidence>
<accession>A0AAV7T9L1</accession>
<comment type="caution">
    <text evidence="1">The sequence shown here is derived from an EMBL/GenBank/DDBJ whole genome shotgun (WGS) entry which is preliminary data.</text>
</comment>
<protein>
    <submittedName>
        <fullName evidence="1">Uncharacterized protein</fullName>
    </submittedName>
</protein>
<dbReference type="AlphaFoldDB" id="A0AAV7T9L1"/>
<reference evidence="1" key="1">
    <citation type="journal article" date="2022" name="bioRxiv">
        <title>Sequencing and chromosome-scale assembly of the giantPleurodeles waltlgenome.</title>
        <authorList>
            <person name="Brown T."/>
            <person name="Elewa A."/>
            <person name="Iarovenko S."/>
            <person name="Subramanian E."/>
            <person name="Araus A.J."/>
            <person name="Petzold A."/>
            <person name="Susuki M."/>
            <person name="Suzuki K.-i.T."/>
            <person name="Hayashi T."/>
            <person name="Toyoda A."/>
            <person name="Oliveira C."/>
            <person name="Osipova E."/>
            <person name="Leigh N.D."/>
            <person name="Simon A."/>
            <person name="Yun M.H."/>
        </authorList>
    </citation>
    <scope>NUCLEOTIDE SEQUENCE</scope>
    <source>
        <strain evidence="1">20211129_DDA</strain>
        <tissue evidence="1">Liver</tissue>
    </source>
</reference>
<organism evidence="1 2">
    <name type="scientific">Pleurodeles waltl</name>
    <name type="common">Iberian ribbed newt</name>
    <dbReference type="NCBI Taxonomy" id="8319"/>
    <lineage>
        <taxon>Eukaryota</taxon>
        <taxon>Metazoa</taxon>
        <taxon>Chordata</taxon>
        <taxon>Craniata</taxon>
        <taxon>Vertebrata</taxon>
        <taxon>Euteleostomi</taxon>
        <taxon>Amphibia</taxon>
        <taxon>Batrachia</taxon>
        <taxon>Caudata</taxon>
        <taxon>Salamandroidea</taxon>
        <taxon>Salamandridae</taxon>
        <taxon>Pleurodelinae</taxon>
        <taxon>Pleurodeles</taxon>
    </lineage>
</organism>
<sequence length="67" mass="7303">MSNVCKALSATEAGCGKKTGSFTVWFRWNCDITFGKNFGCVRRTTLCLCIKGSCIVNACISLTLLRC</sequence>
<gene>
    <name evidence="1" type="ORF">NDU88_004954</name>
</gene>
<name>A0AAV7T9L1_PLEWA</name>